<sequence>MTGILVILGALLLAIAFPRQSFSETLRPVFSLLDGFLAADTVVLSWVLSAVIIHILLSVQPLVRRLSTESIPNPPAGTWRHWSFLAIGLMVLGWAGMLTNSNYLMNVGLPETLEYWVGIYILGTMSLAMVLSMTVLDESNEDTSRTFQWRYFSLVLSSSVVAGLSCVGVLLLPTVPLLGFTAPVVAGVLAIIFSY</sequence>
<feature type="transmembrane region" description="Helical" evidence="1">
    <location>
        <begin position="84"/>
        <end position="103"/>
    </location>
</feature>
<name>A0AAP3E492_9EURY</name>
<gene>
    <name evidence="2" type="ORF">OB960_22670</name>
</gene>
<proteinExistence type="predicted"/>
<organism evidence="2 3">
    <name type="scientific">Natronoglomus mannanivorans</name>
    <dbReference type="NCBI Taxonomy" id="2979990"/>
    <lineage>
        <taxon>Archaea</taxon>
        <taxon>Methanobacteriati</taxon>
        <taxon>Methanobacteriota</taxon>
        <taxon>Stenosarchaea group</taxon>
        <taxon>Halobacteria</taxon>
        <taxon>Halobacteriales</taxon>
        <taxon>Natrialbaceae</taxon>
        <taxon>Natronoglomus</taxon>
    </lineage>
</organism>
<accession>A0AAP3E492</accession>
<evidence type="ECO:0000256" key="1">
    <source>
        <dbReference type="SAM" id="Phobius"/>
    </source>
</evidence>
<reference evidence="2" key="1">
    <citation type="submission" date="2022-09" db="EMBL/GenBank/DDBJ databases">
        <title>Enrichment on poylsaccharides allowed isolation of novel metabolic and taxonomic groups of Haloarchaea.</title>
        <authorList>
            <person name="Sorokin D.Y."/>
            <person name="Elcheninov A.G."/>
            <person name="Khizhniak T.V."/>
            <person name="Kolganova T.V."/>
            <person name="Kublanov I.V."/>
        </authorList>
    </citation>
    <scope>NUCLEOTIDE SEQUENCE</scope>
    <source>
        <strain evidence="2">AArc-xg1-1</strain>
    </source>
</reference>
<keyword evidence="1" id="KW-1133">Transmembrane helix</keyword>
<keyword evidence="1" id="KW-0812">Transmembrane</keyword>
<feature type="transmembrane region" description="Helical" evidence="1">
    <location>
        <begin position="177"/>
        <end position="194"/>
    </location>
</feature>
<dbReference type="EMBL" id="JAOPKA010000023">
    <property type="protein sequence ID" value="MCU4744185.1"/>
    <property type="molecule type" value="Genomic_DNA"/>
</dbReference>
<protein>
    <submittedName>
        <fullName evidence="2">Uncharacterized protein</fullName>
    </submittedName>
</protein>
<evidence type="ECO:0000313" key="3">
    <source>
        <dbReference type="Proteomes" id="UP001321018"/>
    </source>
</evidence>
<keyword evidence="1" id="KW-0472">Membrane</keyword>
<dbReference type="RefSeq" id="WP_338006020.1">
    <property type="nucleotide sequence ID" value="NZ_JAOPKA010000023.1"/>
</dbReference>
<dbReference type="Proteomes" id="UP001321018">
    <property type="component" value="Unassembled WGS sequence"/>
</dbReference>
<feature type="transmembrane region" description="Helical" evidence="1">
    <location>
        <begin position="115"/>
        <end position="137"/>
    </location>
</feature>
<feature type="transmembrane region" description="Helical" evidence="1">
    <location>
        <begin position="149"/>
        <end position="171"/>
    </location>
</feature>
<comment type="caution">
    <text evidence="2">The sequence shown here is derived from an EMBL/GenBank/DDBJ whole genome shotgun (WGS) entry which is preliminary data.</text>
</comment>
<evidence type="ECO:0000313" key="2">
    <source>
        <dbReference type="EMBL" id="MCU4744185.1"/>
    </source>
</evidence>
<dbReference type="AlphaFoldDB" id="A0AAP3E492"/>
<feature type="transmembrane region" description="Helical" evidence="1">
    <location>
        <begin position="43"/>
        <end position="63"/>
    </location>
</feature>